<name>A0A507BYN8_9FUNG</name>
<dbReference type="InterPro" id="IPR006047">
    <property type="entry name" value="GH13_cat_dom"/>
</dbReference>
<dbReference type="Gene3D" id="3.90.400.10">
    <property type="entry name" value="Oligo-1,6-glucosidase, Domain 2"/>
    <property type="match status" value="1"/>
</dbReference>
<dbReference type="FunFam" id="3.90.400.10:FF:000002">
    <property type="entry name" value="Sucrose isomerase"/>
    <property type="match status" value="1"/>
</dbReference>
<feature type="domain" description="Glycosyl hydrolase family 13 catalytic" evidence="5">
    <location>
        <begin position="22"/>
        <end position="419"/>
    </location>
</feature>
<protein>
    <recommendedName>
        <fullName evidence="5">Glycosyl hydrolase family 13 catalytic domain-containing protein</fullName>
    </recommendedName>
</protein>
<dbReference type="InterPro" id="IPR017853">
    <property type="entry name" value="GH"/>
</dbReference>
<dbReference type="SUPFAM" id="SSF51445">
    <property type="entry name" value="(Trans)glycosidases"/>
    <property type="match status" value="1"/>
</dbReference>
<dbReference type="EMBL" id="QEAO01000072">
    <property type="protein sequence ID" value="TPX30383.1"/>
    <property type="molecule type" value="Genomic_DNA"/>
</dbReference>
<dbReference type="CDD" id="cd11333">
    <property type="entry name" value="AmyAc_SI_OligoGlu_DGase"/>
    <property type="match status" value="1"/>
</dbReference>
<dbReference type="Pfam" id="PF00128">
    <property type="entry name" value="Alpha-amylase"/>
    <property type="match status" value="1"/>
</dbReference>
<dbReference type="PANTHER" id="PTHR10357:SF179">
    <property type="entry name" value="NEUTRAL AND BASIC AMINO ACID TRANSPORT PROTEIN RBAT"/>
    <property type="match status" value="1"/>
</dbReference>
<dbReference type="Gene3D" id="2.60.40.1180">
    <property type="entry name" value="Golgi alpha-mannosidase II"/>
    <property type="match status" value="1"/>
</dbReference>
<keyword evidence="2" id="KW-0378">Hydrolase</keyword>
<dbReference type="GeneID" id="42007258"/>
<comment type="similarity">
    <text evidence="1">Belongs to the glycosyl hydrolase 13 family.</text>
</comment>
<dbReference type="GO" id="GO:0009313">
    <property type="term" value="P:oligosaccharide catabolic process"/>
    <property type="evidence" value="ECO:0007669"/>
    <property type="project" value="TreeGrafter"/>
</dbReference>
<evidence type="ECO:0000256" key="3">
    <source>
        <dbReference type="ARBA" id="ARBA00023295"/>
    </source>
</evidence>
<keyword evidence="3" id="KW-0326">Glycosidase</keyword>
<keyword evidence="4" id="KW-0462">Maltose metabolism</keyword>
<dbReference type="SUPFAM" id="SSF51011">
    <property type="entry name" value="Glycosyl hydrolase domain"/>
    <property type="match status" value="1"/>
</dbReference>
<dbReference type="PANTHER" id="PTHR10357">
    <property type="entry name" value="ALPHA-AMYLASE FAMILY MEMBER"/>
    <property type="match status" value="1"/>
</dbReference>
<reference evidence="6 7" key="1">
    <citation type="journal article" date="2019" name="Sci. Rep.">
        <title>Comparative genomics of chytrid fungi reveal insights into the obligate biotrophic and pathogenic lifestyle of Synchytrium endobioticum.</title>
        <authorList>
            <person name="van de Vossenberg B.T.L.H."/>
            <person name="Warris S."/>
            <person name="Nguyen H.D.T."/>
            <person name="van Gent-Pelzer M.P.E."/>
            <person name="Joly D.L."/>
            <person name="van de Geest H.C."/>
            <person name="Bonants P.J.M."/>
            <person name="Smith D.S."/>
            <person name="Levesque C.A."/>
            <person name="van der Lee T.A.J."/>
        </authorList>
    </citation>
    <scope>NUCLEOTIDE SEQUENCE [LARGE SCALE GENOMIC DNA]</scope>
    <source>
        <strain evidence="6 7">JEL517</strain>
    </source>
</reference>
<comment type="caution">
    <text evidence="6">The sequence shown here is derived from an EMBL/GenBank/DDBJ whole genome shotgun (WGS) entry which is preliminary data.</text>
</comment>
<dbReference type="STRING" id="1806994.A0A507BYN8"/>
<dbReference type="InterPro" id="IPR045857">
    <property type="entry name" value="O16G_dom_2"/>
</dbReference>
<sequence length="531" mass="61026">MMRAPVLSKISQAWWKSAVVYQIYPRSFKDSNGDGIGDINGIRQKIPYLKDLGVDVIWLSPIYKSPQVDNGYDISDYYDISKDFGTMNDMDALLSEVHSSGMKVLMDLVVNHTSDQHEWFLESAASKTNPKRDWYIWHKGSGVNGDQPPNNWRAAFQGSAWTRHPATSEYYLHLFAIQQPDLNWKNPEVRAAVFKLMNFWLDRGVDGFRMDVINYIDKEDGFPNAPITDSREFLQSPRIHITDKPRVTDYLREMYEKVFEWRPEVKMTVGECPDSTIESASQYTNPANKNLQMIFHFQHVSLRSKIPGKSYDFVEFKKIWANWDAKLNANNGWNSIYFSNHDSPRTTSRFGSDKTEALRSASAKCFGTALLTHRATAYMYQGEELGMVNIGDKFNIEDYQDISTVNQQISRFAPTTRLRCPPNGGFTTGKPWLKMNPTYQTINAELQLSDPDSVFHHFKALIELRKQHEIITYGDYTVLTLEHPTLWVYLRRLDDEALLVVCNVSEEDGTVIVGEWGDVEVVAIRVSNMVI</sequence>
<evidence type="ECO:0000256" key="4">
    <source>
        <dbReference type="ARBA" id="ARBA00026248"/>
    </source>
</evidence>
<accession>A0A507BYN8</accession>
<dbReference type="Gene3D" id="3.20.20.80">
    <property type="entry name" value="Glycosidases"/>
    <property type="match status" value="1"/>
</dbReference>
<proteinExistence type="inferred from homology"/>
<dbReference type="AlphaFoldDB" id="A0A507BYN8"/>
<dbReference type="InterPro" id="IPR013780">
    <property type="entry name" value="Glyco_hydro_b"/>
</dbReference>
<dbReference type="OrthoDB" id="1740265at2759"/>
<dbReference type="GO" id="GO:0004556">
    <property type="term" value="F:alpha-amylase activity"/>
    <property type="evidence" value="ECO:0007669"/>
    <property type="project" value="TreeGrafter"/>
</dbReference>
<evidence type="ECO:0000313" key="6">
    <source>
        <dbReference type="EMBL" id="TPX30383.1"/>
    </source>
</evidence>
<dbReference type="RefSeq" id="XP_031022055.1">
    <property type="nucleotide sequence ID" value="XM_031171961.1"/>
</dbReference>
<evidence type="ECO:0000256" key="2">
    <source>
        <dbReference type="ARBA" id="ARBA00022801"/>
    </source>
</evidence>
<evidence type="ECO:0000256" key="1">
    <source>
        <dbReference type="ARBA" id="ARBA00008061"/>
    </source>
</evidence>
<dbReference type="GO" id="GO:0090599">
    <property type="term" value="F:alpha-glucosidase activity"/>
    <property type="evidence" value="ECO:0007669"/>
    <property type="project" value="UniProtKB-ARBA"/>
</dbReference>
<organism evidence="6 7">
    <name type="scientific">Synchytrium microbalum</name>
    <dbReference type="NCBI Taxonomy" id="1806994"/>
    <lineage>
        <taxon>Eukaryota</taxon>
        <taxon>Fungi</taxon>
        <taxon>Fungi incertae sedis</taxon>
        <taxon>Chytridiomycota</taxon>
        <taxon>Chytridiomycota incertae sedis</taxon>
        <taxon>Chytridiomycetes</taxon>
        <taxon>Synchytriales</taxon>
        <taxon>Synchytriaceae</taxon>
        <taxon>Synchytrium</taxon>
    </lineage>
</organism>
<gene>
    <name evidence="6" type="ORF">SmJEL517_g06035</name>
</gene>
<dbReference type="SMART" id="SM00642">
    <property type="entry name" value="Aamy"/>
    <property type="match status" value="1"/>
</dbReference>
<dbReference type="FunFam" id="3.20.20.80:FF:000064">
    <property type="entry name" value="Oligo-1,6-glucosidase"/>
    <property type="match status" value="1"/>
</dbReference>
<dbReference type="Proteomes" id="UP000319731">
    <property type="component" value="Unassembled WGS sequence"/>
</dbReference>
<keyword evidence="7" id="KW-1185">Reference proteome</keyword>
<dbReference type="GO" id="GO:0000023">
    <property type="term" value="P:maltose metabolic process"/>
    <property type="evidence" value="ECO:0007669"/>
    <property type="project" value="UniProtKB-KW"/>
</dbReference>
<evidence type="ECO:0000313" key="7">
    <source>
        <dbReference type="Proteomes" id="UP000319731"/>
    </source>
</evidence>
<evidence type="ECO:0000259" key="5">
    <source>
        <dbReference type="SMART" id="SM00642"/>
    </source>
</evidence>